<dbReference type="EMBL" id="JBAMIC010000019">
    <property type="protein sequence ID" value="KAK7093539.1"/>
    <property type="molecule type" value="Genomic_DNA"/>
</dbReference>
<comment type="subcellular location">
    <subcellularLocation>
        <location evidence="1">Cell membrane</location>
        <topology evidence="1">Single-pass type I membrane protein</topology>
    </subcellularLocation>
</comment>
<proteinExistence type="inferred from homology"/>
<dbReference type="PROSITE" id="PS51145">
    <property type="entry name" value="ZU5"/>
    <property type="match status" value="1"/>
</dbReference>
<evidence type="ECO:0000259" key="3">
    <source>
        <dbReference type="PROSITE" id="PS51145"/>
    </source>
</evidence>
<accession>A0AAN9AUZ6</accession>
<evidence type="ECO:0000313" key="4">
    <source>
        <dbReference type="EMBL" id="KAK7093539.1"/>
    </source>
</evidence>
<dbReference type="PANTHER" id="PTHR12582:SF47">
    <property type="entry name" value="NETRIN RECEPTOR UNC-5"/>
    <property type="match status" value="1"/>
</dbReference>
<comment type="similarity">
    <text evidence="1">Belongs to the unc-5 family.</text>
</comment>
<dbReference type="InterPro" id="IPR000906">
    <property type="entry name" value="ZU5_dom"/>
</dbReference>
<feature type="compositionally biased region" description="Basic and acidic residues" evidence="2">
    <location>
        <begin position="375"/>
        <end position="397"/>
    </location>
</feature>
<feature type="region of interest" description="Disordered" evidence="2">
    <location>
        <begin position="349"/>
        <end position="397"/>
    </location>
</feature>
<dbReference type="Gene3D" id="2.60.220.30">
    <property type="match status" value="1"/>
</dbReference>
<gene>
    <name evidence="4" type="ORF">V1264_007269</name>
</gene>
<evidence type="ECO:0000313" key="5">
    <source>
        <dbReference type="Proteomes" id="UP001374579"/>
    </source>
</evidence>
<keyword evidence="1" id="KW-0393">Immunoglobulin domain</keyword>
<comment type="caution">
    <text evidence="4">The sequence shown here is derived from an EMBL/GenBank/DDBJ whole genome shotgun (WGS) entry which is preliminary data.</text>
</comment>
<organism evidence="4 5">
    <name type="scientific">Littorina saxatilis</name>
    <dbReference type="NCBI Taxonomy" id="31220"/>
    <lineage>
        <taxon>Eukaryota</taxon>
        <taxon>Metazoa</taxon>
        <taxon>Spiralia</taxon>
        <taxon>Lophotrochozoa</taxon>
        <taxon>Mollusca</taxon>
        <taxon>Gastropoda</taxon>
        <taxon>Caenogastropoda</taxon>
        <taxon>Littorinimorpha</taxon>
        <taxon>Littorinoidea</taxon>
        <taxon>Littorinidae</taxon>
        <taxon>Littorina</taxon>
    </lineage>
</organism>
<protein>
    <recommendedName>
        <fullName evidence="1">Netrin receptor UNC5</fullName>
    </recommendedName>
</protein>
<evidence type="ECO:0000256" key="1">
    <source>
        <dbReference type="RuleBase" id="RU367033"/>
    </source>
</evidence>
<dbReference type="Gene3D" id="1.10.533.10">
    <property type="entry name" value="Death Domain, Fas"/>
    <property type="match status" value="1"/>
</dbReference>
<dbReference type="GO" id="GO:0005886">
    <property type="term" value="C:plasma membrane"/>
    <property type="evidence" value="ECO:0007669"/>
    <property type="project" value="UniProtKB-SubCell"/>
</dbReference>
<dbReference type="CDD" id="cd01670">
    <property type="entry name" value="Death"/>
    <property type="match status" value="1"/>
</dbReference>
<dbReference type="Proteomes" id="UP001374579">
    <property type="component" value="Unassembled WGS sequence"/>
</dbReference>
<sequence>MDPKMTRRYQPPPIDPDVEELIQYEERYFVNILETTDFLLEAVTRQRRKLETQNATFSRYAKFSDAVNHEQNEEITSVCKRFERTGKDIDELLQLTEITLTGIKRKLAEAEWTMLYLKQGSPREPVSIRYTSNKFMKETSRIRDEINAISDPDELDDAIAKRELLIQHLIAAVNRVKARRGQTPGVPASKALISSSEMDSNLFNTTPGAKPRMQWQTDWTITSAGGALCKPYSDVMLIVPPDAVQSGSEIKMHVSVSADSEGIRHFLALSDNETVVSPLVEFTPLSERQQFQRPVLVTLPHSLPPDHDENLVRVISARKMGDTYVISSVPLKNSNNEFPAVTSASSSVKKRVAFESQPDKDSDPELDPESQDDYYDSRSLDSRVTEPELKDLKESDSGAEAKDYGAYFKQLTLNEKGQEKHLVEDKKKKETGGAAKVDVAAAAEEEFAYITDGLIEIQTQRPSTYGVAMRHDKDATSTLTLVACGSNDAMPDGNQAAQVTVYVWDNRLTIRDFQTEYGIDWSSRLDNTTVTLAEDAEVKCFHDVHVLAKFDVVGNNAKSWRHCQGADGKPALPAVQKRTLSKMLSCDRSSCQVESHQKAKSSPGQFEWMLETLKDPKARKNSKAGQDVNSMWLRCVINIASVIKGKSPDWSDDDVILGRLKLALHDSSVPSEQQTPRDTGSDLDQQGEQFFTRKSQEWHKRFISGTVFTTLSRRLGGEWRRFIRLLPGWDSDTLTTADLAIRAATTQHPRQESEQIQHSLNSWMAACPARVNRANILRALRLFGAREVGDDLEKLHAGQIPVKSKTD</sequence>
<reference evidence="4 5" key="1">
    <citation type="submission" date="2024-02" db="EMBL/GenBank/DDBJ databases">
        <title>Chromosome-scale genome assembly of the rough periwinkle Littorina saxatilis.</title>
        <authorList>
            <person name="De Jode A."/>
            <person name="Faria R."/>
            <person name="Formenti G."/>
            <person name="Sims Y."/>
            <person name="Smith T.P."/>
            <person name="Tracey A."/>
            <person name="Wood J.M.D."/>
            <person name="Zagrodzka Z.B."/>
            <person name="Johannesson K."/>
            <person name="Butlin R.K."/>
            <person name="Leder E.H."/>
        </authorList>
    </citation>
    <scope>NUCLEOTIDE SEQUENCE [LARGE SCALE GENOMIC DNA]</scope>
    <source>
        <strain evidence="4">Snail1</strain>
        <tissue evidence="4">Muscle</tissue>
    </source>
</reference>
<feature type="domain" description="ZU5" evidence="3">
    <location>
        <begin position="215"/>
        <end position="329"/>
    </location>
</feature>
<dbReference type="SMART" id="SM00218">
    <property type="entry name" value="ZU5"/>
    <property type="match status" value="1"/>
</dbReference>
<keyword evidence="5" id="KW-1185">Reference proteome</keyword>
<keyword evidence="1" id="KW-0217">Developmental protein</keyword>
<dbReference type="AlphaFoldDB" id="A0AAN9AUZ6"/>
<evidence type="ECO:0000256" key="2">
    <source>
        <dbReference type="SAM" id="MobiDB-lite"/>
    </source>
</evidence>
<dbReference type="InterPro" id="IPR037936">
    <property type="entry name" value="UNC5A-D"/>
</dbReference>
<keyword evidence="1" id="KW-0675">Receptor</keyword>
<dbReference type="GO" id="GO:0005042">
    <property type="term" value="F:netrin receptor activity"/>
    <property type="evidence" value="ECO:0007669"/>
    <property type="project" value="UniProtKB-UniRule"/>
</dbReference>
<dbReference type="InterPro" id="IPR011029">
    <property type="entry name" value="DEATH-like_dom_sf"/>
</dbReference>
<dbReference type="Pfam" id="PF00791">
    <property type="entry name" value="ZU5"/>
    <property type="match status" value="1"/>
</dbReference>
<name>A0AAN9AUZ6_9CAEN</name>
<dbReference type="PANTHER" id="PTHR12582">
    <property type="entry name" value="NETRIN RECEPTOR UNC5"/>
    <property type="match status" value="1"/>
</dbReference>
<feature type="compositionally biased region" description="Acidic residues" evidence="2">
    <location>
        <begin position="364"/>
        <end position="374"/>
    </location>
</feature>
<comment type="function">
    <text evidence="1">Receptor for netrin required for axon guidance. Mediates axon repulsion of neuronal growth cones in the developing nervous system upon ligand binding.</text>
</comment>